<evidence type="ECO:0000256" key="14">
    <source>
        <dbReference type="SAM" id="Phobius"/>
    </source>
</evidence>
<feature type="domain" description="EGF-like" evidence="15">
    <location>
        <begin position="226"/>
        <end position="268"/>
    </location>
</feature>
<evidence type="ECO:0000256" key="11">
    <source>
        <dbReference type="ARBA" id="ARBA00023180"/>
    </source>
</evidence>
<feature type="domain" description="VWFD" evidence="16">
    <location>
        <begin position="693"/>
        <end position="892"/>
    </location>
</feature>
<evidence type="ECO:0000256" key="8">
    <source>
        <dbReference type="ARBA" id="ARBA00022837"/>
    </source>
</evidence>
<feature type="domain" description="EGF-like" evidence="15">
    <location>
        <begin position="1438"/>
        <end position="1483"/>
    </location>
</feature>
<evidence type="ECO:0000259" key="15">
    <source>
        <dbReference type="PROSITE" id="PS50026"/>
    </source>
</evidence>
<keyword evidence="9 14" id="KW-0472">Membrane</keyword>
<dbReference type="InterPro" id="IPR026823">
    <property type="entry name" value="cEGF"/>
</dbReference>
<feature type="domain" description="EGF-like" evidence="15">
    <location>
        <begin position="1700"/>
        <end position="1744"/>
    </location>
</feature>
<dbReference type="FunFam" id="2.10.25.10:FF:000472">
    <property type="entry name" value="Uncharacterized protein, isoform A"/>
    <property type="match status" value="1"/>
</dbReference>
<feature type="domain" description="EGF-like" evidence="15">
    <location>
        <begin position="180"/>
        <end position="225"/>
    </location>
</feature>
<dbReference type="PROSITE" id="PS01187">
    <property type="entry name" value="EGF_CA"/>
    <property type="match status" value="9"/>
</dbReference>
<dbReference type="Gene3D" id="2.60.40.10">
    <property type="entry name" value="Immunoglobulins"/>
    <property type="match status" value="1"/>
</dbReference>
<feature type="disulfide bond" evidence="12">
    <location>
        <begin position="191"/>
        <end position="208"/>
    </location>
</feature>
<dbReference type="CDD" id="cd00054">
    <property type="entry name" value="EGF_CA"/>
    <property type="match status" value="12"/>
</dbReference>
<dbReference type="InterPro" id="IPR001846">
    <property type="entry name" value="VWF_type-D"/>
</dbReference>
<keyword evidence="18" id="KW-1185">Reference proteome</keyword>
<dbReference type="PROSITE" id="PS00010">
    <property type="entry name" value="ASX_HYDROXYL"/>
    <property type="match status" value="15"/>
</dbReference>
<dbReference type="Pfam" id="PF12661">
    <property type="entry name" value="hEGF"/>
    <property type="match status" value="2"/>
</dbReference>
<dbReference type="Pfam" id="PF05345">
    <property type="entry name" value="He_PIG"/>
    <property type="match status" value="1"/>
</dbReference>
<keyword evidence="14" id="KW-0812">Transmembrane</keyword>
<dbReference type="Gene3D" id="2.20.100.10">
    <property type="entry name" value="Thrombospondin type-1 (TSP1) repeat"/>
    <property type="match status" value="1"/>
</dbReference>
<dbReference type="PROSITE" id="PS50026">
    <property type="entry name" value="EGF_3"/>
    <property type="match status" value="14"/>
</dbReference>
<dbReference type="InterPro" id="IPR009030">
    <property type="entry name" value="Growth_fac_rcpt_cys_sf"/>
</dbReference>
<feature type="disulfide bond" evidence="12">
    <location>
        <begin position="71"/>
        <end position="80"/>
    </location>
</feature>
<dbReference type="PROSITE" id="PS51233">
    <property type="entry name" value="VWFD"/>
    <property type="match status" value="1"/>
</dbReference>
<evidence type="ECO:0000256" key="7">
    <source>
        <dbReference type="ARBA" id="ARBA00022737"/>
    </source>
</evidence>
<feature type="domain" description="EGF-like" evidence="15">
    <location>
        <begin position="1658"/>
        <end position="1699"/>
    </location>
</feature>
<evidence type="ECO:0000256" key="10">
    <source>
        <dbReference type="ARBA" id="ARBA00023157"/>
    </source>
</evidence>
<dbReference type="GO" id="GO:0007160">
    <property type="term" value="P:cell-matrix adhesion"/>
    <property type="evidence" value="ECO:0007669"/>
    <property type="project" value="InterPro"/>
</dbReference>
<dbReference type="Gene3D" id="2.10.25.10">
    <property type="entry name" value="Laminin"/>
    <property type="match status" value="21"/>
</dbReference>
<dbReference type="InterPro" id="IPR013032">
    <property type="entry name" value="EGF-like_CS"/>
</dbReference>
<comment type="caution">
    <text evidence="17">The sequence shown here is derived from an EMBL/GenBank/DDBJ whole genome shotgun (WGS) entry which is preliminary data.</text>
</comment>
<feature type="domain" description="EGF-like" evidence="15">
    <location>
        <begin position="1198"/>
        <end position="1241"/>
    </location>
</feature>
<dbReference type="InterPro" id="IPR049883">
    <property type="entry name" value="NOTCH1_EGF-like"/>
</dbReference>
<dbReference type="InterPro" id="IPR003886">
    <property type="entry name" value="NIDO_dom"/>
</dbReference>
<feature type="domain" description="EGF-like" evidence="15">
    <location>
        <begin position="7"/>
        <end position="43"/>
    </location>
</feature>
<dbReference type="InterPro" id="IPR018097">
    <property type="entry name" value="EGF_Ca-bd_CS"/>
</dbReference>
<comment type="subcellular location">
    <subcellularLocation>
        <location evidence="1">Membrane</location>
    </subcellularLocation>
    <subcellularLocation>
        <location evidence="2">Secreted</location>
        <location evidence="2">Extracellular space</location>
        <location evidence="2">Extracellular matrix</location>
    </subcellularLocation>
</comment>
<dbReference type="SMART" id="SM00179">
    <property type="entry name" value="EGF_CA"/>
    <property type="match status" value="20"/>
</dbReference>
<keyword evidence="11" id="KW-0325">Glycoprotein</keyword>
<evidence type="ECO:0000313" key="17">
    <source>
        <dbReference type="EMBL" id="KAK2156432.1"/>
    </source>
</evidence>
<dbReference type="PROSITE" id="PS00022">
    <property type="entry name" value="EGF_1"/>
    <property type="match status" value="3"/>
</dbReference>
<dbReference type="SUPFAM" id="SSF82895">
    <property type="entry name" value="TSP-1 type 1 repeat"/>
    <property type="match status" value="1"/>
</dbReference>
<keyword evidence="8" id="KW-0106">Calcium</keyword>
<dbReference type="Pfam" id="PF07645">
    <property type="entry name" value="EGF_CA"/>
    <property type="match status" value="13"/>
</dbReference>
<evidence type="ECO:0000256" key="12">
    <source>
        <dbReference type="PROSITE-ProRule" id="PRU00076"/>
    </source>
</evidence>
<evidence type="ECO:0000313" key="18">
    <source>
        <dbReference type="Proteomes" id="UP001208570"/>
    </source>
</evidence>
<dbReference type="SMART" id="SM00216">
    <property type="entry name" value="VWD"/>
    <property type="match status" value="1"/>
</dbReference>
<dbReference type="FunFam" id="2.10.25.10:FF:000194">
    <property type="entry name" value="Latent transforming growth factor beta binding protein 2"/>
    <property type="match status" value="1"/>
</dbReference>
<dbReference type="GO" id="GO:0016020">
    <property type="term" value="C:membrane"/>
    <property type="evidence" value="ECO:0007669"/>
    <property type="project" value="UniProtKB-SubCell"/>
</dbReference>
<dbReference type="Pfam" id="PF06119">
    <property type="entry name" value="NIDO"/>
    <property type="match status" value="1"/>
</dbReference>
<dbReference type="FunFam" id="2.10.25.10:FF:000059">
    <property type="entry name" value="Mannan-binding lectin serine protease 1"/>
    <property type="match status" value="1"/>
</dbReference>
<comment type="caution">
    <text evidence="12">Lacks conserved residue(s) required for the propagation of feature annotation.</text>
</comment>
<keyword evidence="5 12" id="KW-0245">EGF-like domain</keyword>
<dbReference type="PROSITE" id="PS01186">
    <property type="entry name" value="EGF_2"/>
    <property type="match status" value="14"/>
</dbReference>
<dbReference type="PANTHER" id="PTHR24039:SF58">
    <property type="entry name" value="EGF-LIKE DOMAIN-CONTAINING PROTEIN"/>
    <property type="match status" value="1"/>
</dbReference>
<dbReference type="Proteomes" id="UP001208570">
    <property type="component" value="Unassembled WGS sequence"/>
</dbReference>
<feature type="domain" description="EGF-like" evidence="15">
    <location>
        <begin position="1374"/>
        <end position="1417"/>
    </location>
</feature>
<dbReference type="PANTHER" id="PTHR24039">
    <property type="entry name" value="FIBRILLIN-RELATED"/>
    <property type="match status" value="1"/>
</dbReference>
<sequence length="2255" mass="248110">MTQPEYYIDDCSSSPCVNGGTCNDNVNHYICMCTSGYSGINCETEINECISQPCQNAGSCADEVNGYICTCHLGYNGSHCEIDIDECISSPCPPDVACINRVGSYTCQCPSGNYYSHELGICLLGPSDPCAQDPCNADSTQDGSETASTKHQCFWLQGVQFMCVCRESFISNPTKTKCIDMDECSVEPSPCQAPSTTSCYNTVGGYGCVCATGYRHRAGSSTECENINECSEGLDDCERAPRASCTDTEGSYICSCNSPYSQEGNTCTDKRMWHDDSLYNDDDFLQHARISVNMDYSDYIFPKLALPIFNALAPSLYITKSGLVVFSHITAETKTTGHRRAFANPSSQDFSTYTFGDESEELSIMAVYWSNMKLNTYGTNGMYYEIISSGQNQSDVLLADLSTDLTHRFSLTNFQASWALVVTWNMMQYPANTKQVATFQMVLATDFINTYVKTIYRDRQMLWKVPVNKATLPNYPVRIGYLAFPDGQRKYEEYPYSFLSVMVSGNLDKVNGIERISDIAESSVKSGGSTQPGVFYYSLSNNDERTFQHPGLQCFEWIKADEGQDAISVPINVTYATLCPSTRDQVSDSSYQLYSTIDGINCYIHRVPLYSNLPEMHTPRCCYLSSGAIITSPRLAKNLYARYTGTKLQADDDMYSLCCGQAYLETGYTSTELCSRYLERRPVSTDTNYKSITICATFGDPHFLTVDGTMYSFNGLGEYVLARSTFFDLQGRTAAVALSNSDDKATVFTSFVAHQVFPEAESDIVEFRINSEKTDIVVLRNKAIDNGINWDTTTIWSNVSLTKAGSSRTAYTMQFASSEISITASVVSGSLKISFSIPSRYKAQFKGLFGTNDGIKHNEFTTPSGDVMSNDMTDEEIFHYAELWRTSTHTSLFSYDLSTWSSYNDLTFQPTFFNGDLEKMFPDINDRINAIQLCYNDTAVVDGSPKEHMACYYDYRITRSPTFAGNTDQVESELLVEKKVKENSAPKFLTKDVSLAVKAGLSYSYITSIIATDSDLDSISYSLASTAPKGMNVDPVSGAISWSNVIDNKVGNIQVIAFDGTANSVLGLTIKLCKCQNDATCDFNVPTSGSFMVVPCICKAGFVGTQCEIDEDGCATNPCYAGVACTDVPAHQIHLYPEGFICDACPPGLEGNGQVCTEKDECAIETTCDHQCTNLANGYQCSCNSGYLLAPDSSTCIDINECLTGQHNCDPGLGICINTQGSYTCKCKEGYQGSGLKDNCFDIDECSYAASSPCPAYSQCLNAMGSYSCECEFGYEAVGSVCEEIDECSVSSNCSQICIDLIGGYQCQCNSAFTLSSVDHSTCIPQTACSTEQLAACDNGNPRANCAVDPFTSEAMCICPIGWALDKVTRVCQDVDECALNRHACKLEVSKCVNTEGDYICDCNIGYKLSPDKRTCIGSYQCQCRAGYITEDDGTCTNINECAENIDECSDYGECIDIEPKQGQTGYRCQCKPGFDGDGFTCSEINECAVPEDNNCEHGCINIQGGFDCYCQVGYVPSILNPHNCEDVNECENELSHKCFSNKYCNNIRGGYVCTCPSGYKLKSDMITCESEDKCPANHTCEYHCAVVDGTYKCECPKGKTLDTDENSCVDINECSNPEEVHGCLESNNVKCQNSDGSYECICLNSNFYQIEPRRCIDIDECQMDTHSCDKQHGICTNTNGGYQCSCEEGFEGDGYTCRDANECLWNHDCDPRIGVGACINTVGSYQCRCAQGYQLAPDGKTCLDVDECMDHADNCDETCHNIIGGYRCSCQEGFMLATDQKTCNVILPCNETVSKLCQYKCATLSGKMTCVCPAGYQVLNNTRCIDIDECKNEIPLCDENYGICSNLPGSYQCTCTDGYLIGANNECRDRNGGWSEWGNWTECSVTCEGGTRMRSRFNQLYDTLKNEVVKAVNSFCTQNETRALFCCNLNDSMEIRFMRDDPPALMQTDGIKKNYYYPNEVNSIVEVLLVFTYNRFNSICSLAVPKLLRRKKRAAGITLYPYEQALSPDVIQLILSEYEVEIDSSLTTAMKDIFNEDSPIEIISIGPVTQVPHYAEPTQNPAKDEGQLSAWIIAGAVVGSILVLSVLILLLVLICKRPTKVYPADIPAPSSSVENEKDGGHVSPEPGPSSKPDHDEKNQGHGLGQIDDKDEEPAKPKASYKKSSSENDHKNIEPKSEKQEPSQHQDKSSSPGDNVAADDDDGSTGKNVDILNNLDTSPIRKPSEKPLIRAKKQMKSISMLPGPLKYDDFPEVEP</sequence>
<proteinExistence type="predicted"/>
<evidence type="ECO:0000256" key="9">
    <source>
        <dbReference type="ARBA" id="ARBA00023136"/>
    </source>
</evidence>
<dbReference type="SMART" id="SM00209">
    <property type="entry name" value="TSP1"/>
    <property type="match status" value="1"/>
</dbReference>
<feature type="domain" description="EGF-like" evidence="15">
    <location>
        <begin position="83"/>
        <end position="119"/>
    </location>
</feature>
<dbReference type="InterPro" id="IPR000884">
    <property type="entry name" value="TSP1_rpt"/>
</dbReference>
<evidence type="ECO:0000256" key="4">
    <source>
        <dbReference type="ARBA" id="ARBA00022530"/>
    </source>
</evidence>
<dbReference type="InterPro" id="IPR013783">
    <property type="entry name" value="Ig-like_fold"/>
</dbReference>
<dbReference type="GO" id="GO:0005509">
    <property type="term" value="F:calcium ion binding"/>
    <property type="evidence" value="ECO:0007669"/>
    <property type="project" value="InterPro"/>
</dbReference>
<dbReference type="SMART" id="SM00181">
    <property type="entry name" value="EGF"/>
    <property type="match status" value="23"/>
</dbReference>
<dbReference type="FunFam" id="2.10.25.10:FF:000038">
    <property type="entry name" value="Fibrillin 2"/>
    <property type="match status" value="2"/>
</dbReference>
<keyword evidence="10 12" id="KW-1015">Disulfide bond</keyword>
<keyword evidence="14" id="KW-1133">Transmembrane helix</keyword>
<dbReference type="InterPro" id="IPR000152">
    <property type="entry name" value="EGF-type_Asp/Asn_hydroxyl_site"/>
</dbReference>
<evidence type="ECO:0000256" key="1">
    <source>
        <dbReference type="ARBA" id="ARBA00004370"/>
    </source>
</evidence>
<keyword evidence="6" id="KW-0732">Signal</keyword>
<feature type="disulfide bond" evidence="12">
    <location>
        <begin position="33"/>
        <end position="42"/>
    </location>
</feature>
<evidence type="ECO:0000256" key="6">
    <source>
        <dbReference type="ARBA" id="ARBA00022729"/>
    </source>
</evidence>
<dbReference type="InterPro" id="IPR000742">
    <property type="entry name" value="EGF"/>
</dbReference>
<feature type="domain" description="EGF-like" evidence="15">
    <location>
        <begin position="1745"/>
        <end position="1785"/>
    </location>
</feature>
<accession>A0AAD9JNR6</accession>
<dbReference type="InterPro" id="IPR001881">
    <property type="entry name" value="EGF-like_Ca-bd_dom"/>
</dbReference>
<gene>
    <name evidence="17" type="ORF">LSH36_213g00003</name>
</gene>
<feature type="transmembrane region" description="Helical" evidence="14">
    <location>
        <begin position="2069"/>
        <end position="2095"/>
    </location>
</feature>
<feature type="disulfide bond" evidence="12">
    <location>
        <begin position="237"/>
        <end position="254"/>
    </location>
</feature>
<keyword evidence="4" id="KW-0272">Extracellular matrix</keyword>
<dbReference type="SMART" id="SM00539">
    <property type="entry name" value="NIDO"/>
    <property type="match status" value="1"/>
</dbReference>
<feature type="domain" description="EGF-like" evidence="15">
    <location>
        <begin position="1827"/>
        <end position="1869"/>
    </location>
</feature>
<dbReference type="FunFam" id="2.10.25.10:FF:000014">
    <property type="entry name" value="Latent-transforming growth factor beta-binding protein 3"/>
    <property type="match status" value="1"/>
</dbReference>
<evidence type="ECO:0000256" key="13">
    <source>
        <dbReference type="SAM" id="MobiDB-lite"/>
    </source>
</evidence>
<evidence type="ECO:0000256" key="3">
    <source>
        <dbReference type="ARBA" id="ARBA00022525"/>
    </source>
</evidence>
<feature type="domain" description="EGF-like" evidence="15">
    <location>
        <begin position="1242"/>
        <end position="1283"/>
    </location>
</feature>
<dbReference type="SUPFAM" id="SSF57184">
    <property type="entry name" value="Growth factor receptor domain"/>
    <property type="match status" value="6"/>
</dbReference>
<keyword evidence="7" id="KW-0677">Repeat</keyword>
<keyword evidence="3" id="KW-0964">Secreted</keyword>
<dbReference type="PROSITE" id="PS50092">
    <property type="entry name" value="TSP1"/>
    <property type="match status" value="1"/>
</dbReference>
<evidence type="ECO:0000256" key="5">
    <source>
        <dbReference type="ARBA" id="ARBA00022536"/>
    </source>
</evidence>
<feature type="domain" description="EGF-like" evidence="15">
    <location>
        <begin position="45"/>
        <end position="81"/>
    </location>
</feature>
<name>A0AAD9JNR6_9ANNE</name>
<dbReference type="Pfam" id="PF12662">
    <property type="entry name" value="cEGF"/>
    <property type="match status" value="1"/>
</dbReference>
<evidence type="ECO:0000256" key="2">
    <source>
        <dbReference type="ARBA" id="ARBA00004498"/>
    </source>
</evidence>
<feature type="compositionally biased region" description="Basic and acidic residues" evidence="13">
    <location>
        <begin position="2164"/>
        <end position="2188"/>
    </location>
</feature>
<evidence type="ECO:0000259" key="16">
    <source>
        <dbReference type="PROSITE" id="PS51233"/>
    </source>
</evidence>
<dbReference type="SUPFAM" id="SSF57196">
    <property type="entry name" value="EGF/Laminin"/>
    <property type="match status" value="4"/>
</dbReference>
<reference evidence="17" key="1">
    <citation type="journal article" date="2023" name="Mol. Biol. Evol.">
        <title>Third-Generation Sequencing Reveals the Adaptive Role of the Epigenome in Three Deep-Sea Polychaetes.</title>
        <authorList>
            <person name="Perez M."/>
            <person name="Aroh O."/>
            <person name="Sun Y."/>
            <person name="Lan Y."/>
            <person name="Juniper S.K."/>
            <person name="Young C.R."/>
            <person name="Angers B."/>
            <person name="Qian P.Y."/>
        </authorList>
    </citation>
    <scope>NUCLEOTIDE SEQUENCE</scope>
    <source>
        <strain evidence="17">P08H-3</strain>
    </source>
</reference>
<dbReference type="EMBL" id="JAODUP010000213">
    <property type="protein sequence ID" value="KAK2156432.1"/>
    <property type="molecule type" value="Genomic_DNA"/>
</dbReference>
<protein>
    <submittedName>
        <fullName evidence="17">Uncharacterized protein</fullName>
    </submittedName>
</protein>
<dbReference type="InterPro" id="IPR036383">
    <property type="entry name" value="TSP1_rpt_sf"/>
</dbReference>
<feature type="domain" description="EGF-like" evidence="15">
    <location>
        <begin position="1527"/>
        <end position="1570"/>
    </location>
</feature>
<dbReference type="Pfam" id="PF00008">
    <property type="entry name" value="EGF"/>
    <property type="match status" value="1"/>
</dbReference>
<dbReference type="FunFam" id="2.10.25.10:FF:000309">
    <property type="entry name" value="Uncharacterized protein, isoform A"/>
    <property type="match status" value="1"/>
</dbReference>
<organism evidence="17 18">
    <name type="scientific">Paralvinella palmiformis</name>
    <dbReference type="NCBI Taxonomy" id="53620"/>
    <lineage>
        <taxon>Eukaryota</taxon>
        <taxon>Metazoa</taxon>
        <taxon>Spiralia</taxon>
        <taxon>Lophotrochozoa</taxon>
        <taxon>Annelida</taxon>
        <taxon>Polychaeta</taxon>
        <taxon>Sedentaria</taxon>
        <taxon>Canalipalpata</taxon>
        <taxon>Terebellida</taxon>
        <taxon>Terebelliformia</taxon>
        <taxon>Alvinellidae</taxon>
        <taxon>Paralvinella</taxon>
    </lineage>
</organism>
<dbReference type="Pfam" id="PF00090">
    <property type="entry name" value="TSP_1"/>
    <property type="match status" value="1"/>
</dbReference>
<feature type="region of interest" description="Disordered" evidence="13">
    <location>
        <begin position="2105"/>
        <end position="2255"/>
    </location>
</feature>